<keyword evidence="3" id="KW-1185">Reference proteome</keyword>
<dbReference type="AlphaFoldDB" id="A0A3G3K011"/>
<reference evidence="2 3" key="1">
    <citation type="submission" date="2018-10" db="EMBL/GenBank/DDBJ databases">
        <title>Genome Sequence of Cohnella sp.</title>
        <authorList>
            <person name="Srinivasan S."/>
            <person name="Kim M.K."/>
        </authorList>
    </citation>
    <scope>NUCLEOTIDE SEQUENCE [LARGE SCALE GENOMIC DNA]</scope>
    <source>
        <strain evidence="2 3">18JY8-7</strain>
    </source>
</reference>
<evidence type="ECO:0000313" key="2">
    <source>
        <dbReference type="EMBL" id="AYQ73753.1"/>
    </source>
</evidence>
<gene>
    <name evidence="2" type="ORF">EAV92_14930</name>
</gene>
<feature type="region of interest" description="Disordered" evidence="1">
    <location>
        <begin position="1"/>
        <end position="62"/>
    </location>
</feature>
<protein>
    <submittedName>
        <fullName evidence="2">Uncharacterized protein</fullName>
    </submittedName>
</protein>
<proteinExistence type="predicted"/>
<sequence length="62" mass="6708">MNDSEAQRITSETEDTPATSAMENNANDLHLKSDPAAFRPADTSGTANALPQDSDRLYPEDI</sequence>
<organism evidence="2 3">
    <name type="scientific">Cohnella candidum</name>
    <dbReference type="NCBI Taxonomy" id="2674991"/>
    <lineage>
        <taxon>Bacteria</taxon>
        <taxon>Bacillati</taxon>
        <taxon>Bacillota</taxon>
        <taxon>Bacilli</taxon>
        <taxon>Bacillales</taxon>
        <taxon>Paenibacillaceae</taxon>
        <taxon>Cohnella</taxon>
    </lineage>
</organism>
<feature type="compositionally biased region" description="Polar residues" evidence="1">
    <location>
        <begin position="1"/>
        <end position="27"/>
    </location>
</feature>
<accession>A0A3G3K011</accession>
<name>A0A3G3K011_9BACL</name>
<dbReference type="Proteomes" id="UP000269097">
    <property type="component" value="Chromosome"/>
</dbReference>
<dbReference type="KEGG" id="coh:EAV92_14930"/>
<evidence type="ECO:0000256" key="1">
    <source>
        <dbReference type="SAM" id="MobiDB-lite"/>
    </source>
</evidence>
<dbReference type="EMBL" id="CP033433">
    <property type="protein sequence ID" value="AYQ73753.1"/>
    <property type="molecule type" value="Genomic_DNA"/>
</dbReference>
<evidence type="ECO:0000313" key="3">
    <source>
        <dbReference type="Proteomes" id="UP000269097"/>
    </source>
</evidence>
<feature type="compositionally biased region" description="Basic and acidic residues" evidence="1">
    <location>
        <begin position="53"/>
        <end position="62"/>
    </location>
</feature>
<dbReference type="RefSeq" id="WP_123041837.1">
    <property type="nucleotide sequence ID" value="NZ_CP033433.1"/>
</dbReference>